<dbReference type="EMBL" id="AP022613">
    <property type="protein sequence ID" value="BBZ36946.1"/>
    <property type="molecule type" value="Genomic_DNA"/>
</dbReference>
<keyword evidence="1" id="KW-0808">Transferase</keyword>
<dbReference type="Gene3D" id="3.40.50.150">
    <property type="entry name" value="Vaccinia Virus protein VP39"/>
    <property type="match status" value="1"/>
</dbReference>
<dbReference type="CDD" id="cd02440">
    <property type="entry name" value="AdoMet_MTases"/>
    <property type="match status" value="1"/>
</dbReference>
<evidence type="ECO:0000313" key="1">
    <source>
        <dbReference type="EMBL" id="BBZ36946.1"/>
    </source>
</evidence>
<dbReference type="OrthoDB" id="4484556at2"/>
<reference evidence="1 2" key="1">
    <citation type="journal article" date="2019" name="Emerg. Microbes Infect.">
        <title>Comprehensive subspecies identification of 175 nontuberculous mycobacteria species based on 7547 genomic profiles.</title>
        <authorList>
            <person name="Matsumoto Y."/>
            <person name="Kinjo T."/>
            <person name="Motooka D."/>
            <person name="Nabeya D."/>
            <person name="Jung N."/>
            <person name="Uechi K."/>
            <person name="Horii T."/>
            <person name="Iida T."/>
            <person name="Fujita J."/>
            <person name="Nakamura S."/>
        </authorList>
    </citation>
    <scope>NUCLEOTIDE SEQUENCE [LARGE SCALE GENOMIC DNA]</scope>
    <source>
        <strain evidence="1 2">JCM 14738</strain>
    </source>
</reference>
<sequence length="213" mass="22625">MSGHLYDRALDGERCWIRHEDGAVRPLPAQRWLAECRDEDSTDEPFDDAVTQMCAAPTIELGCGPARLVARLIRRGIPALGIDRSATAIRLAGRGGAPALLGDVFEPLPGTGHWQTVLLVDGNIGLGGDPRRILRRAAELLCCGGRCVAEFDAEAVGVRSHWVRLESASDVGPWFRWASVGVDSAATLAGQVGLTLTGVRLVGGRVVADLAAL</sequence>
<accession>A0A1X1TLZ5</accession>
<evidence type="ECO:0000313" key="2">
    <source>
        <dbReference type="Proteomes" id="UP000467385"/>
    </source>
</evidence>
<proteinExistence type="predicted"/>
<name>A0A1X1TLZ5_9MYCO</name>
<dbReference type="InterPro" id="IPR029063">
    <property type="entry name" value="SAM-dependent_MTases_sf"/>
</dbReference>
<dbReference type="AlphaFoldDB" id="A0A1X1TLZ5"/>
<organism evidence="1 2">
    <name type="scientific">Mycobacterium conspicuum</name>
    <dbReference type="NCBI Taxonomy" id="44010"/>
    <lineage>
        <taxon>Bacteria</taxon>
        <taxon>Bacillati</taxon>
        <taxon>Actinomycetota</taxon>
        <taxon>Actinomycetes</taxon>
        <taxon>Mycobacteriales</taxon>
        <taxon>Mycobacteriaceae</taxon>
        <taxon>Mycobacterium</taxon>
    </lineage>
</organism>
<keyword evidence="1" id="KW-0489">Methyltransferase</keyword>
<dbReference type="RefSeq" id="WP_085231719.1">
    <property type="nucleotide sequence ID" value="NZ_AP022613.1"/>
</dbReference>
<dbReference type="Proteomes" id="UP000467385">
    <property type="component" value="Chromosome"/>
</dbReference>
<keyword evidence="2" id="KW-1185">Reference proteome</keyword>
<protein>
    <submittedName>
        <fullName evidence="1">Methyltransferase type 12</fullName>
    </submittedName>
</protein>
<dbReference type="SUPFAM" id="SSF53335">
    <property type="entry name" value="S-adenosyl-L-methionine-dependent methyltransferases"/>
    <property type="match status" value="1"/>
</dbReference>
<dbReference type="GO" id="GO:0008168">
    <property type="term" value="F:methyltransferase activity"/>
    <property type="evidence" value="ECO:0007669"/>
    <property type="project" value="UniProtKB-KW"/>
</dbReference>
<dbReference type="STRING" id="44010.AWC00_05860"/>
<dbReference type="GO" id="GO:0032259">
    <property type="term" value="P:methylation"/>
    <property type="evidence" value="ECO:0007669"/>
    <property type="project" value="UniProtKB-KW"/>
</dbReference>
<gene>
    <name evidence="1" type="ORF">MCNS_00090</name>
</gene>